<protein>
    <submittedName>
        <fullName evidence="1">Uncharacterized protein</fullName>
    </submittedName>
</protein>
<proteinExistence type="predicted"/>
<evidence type="ECO:0000313" key="1">
    <source>
        <dbReference type="EMBL" id="EKC28766.1"/>
    </source>
</evidence>
<dbReference type="EMBL" id="JH817502">
    <property type="protein sequence ID" value="EKC28766.1"/>
    <property type="molecule type" value="Genomic_DNA"/>
</dbReference>
<dbReference type="InParanoid" id="K1R4E1"/>
<gene>
    <name evidence="1" type="ORF">CGI_10018060</name>
</gene>
<accession>K1R4E1</accession>
<dbReference type="HOGENOM" id="CLU_2814902_0_0_1"/>
<organism evidence="1">
    <name type="scientific">Magallana gigas</name>
    <name type="common">Pacific oyster</name>
    <name type="synonym">Crassostrea gigas</name>
    <dbReference type="NCBI Taxonomy" id="29159"/>
    <lineage>
        <taxon>Eukaryota</taxon>
        <taxon>Metazoa</taxon>
        <taxon>Spiralia</taxon>
        <taxon>Lophotrochozoa</taxon>
        <taxon>Mollusca</taxon>
        <taxon>Bivalvia</taxon>
        <taxon>Autobranchia</taxon>
        <taxon>Pteriomorphia</taxon>
        <taxon>Ostreida</taxon>
        <taxon>Ostreoidea</taxon>
        <taxon>Ostreidae</taxon>
        <taxon>Magallana</taxon>
    </lineage>
</organism>
<sequence>MAIRQIPRWSKLEEVHVSDVSSSFLELPGGTTVLFPVVEVDRVPPGGAVFEKFDRCFRCFTSDMISK</sequence>
<dbReference type="AlphaFoldDB" id="K1R4E1"/>
<name>K1R4E1_MAGGI</name>
<reference evidence="1" key="1">
    <citation type="journal article" date="2012" name="Nature">
        <title>The oyster genome reveals stress adaptation and complexity of shell formation.</title>
        <authorList>
            <person name="Zhang G."/>
            <person name="Fang X."/>
            <person name="Guo X."/>
            <person name="Li L."/>
            <person name="Luo R."/>
            <person name="Xu F."/>
            <person name="Yang P."/>
            <person name="Zhang L."/>
            <person name="Wang X."/>
            <person name="Qi H."/>
            <person name="Xiong Z."/>
            <person name="Que H."/>
            <person name="Xie Y."/>
            <person name="Holland P.W."/>
            <person name="Paps J."/>
            <person name="Zhu Y."/>
            <person name="Wu F."/>
            <person name="Chen Y."/>
            <person name="Wang J."/>
            <person name="Peng C."/>
            <person name="Meng J."/>
            <person name="Yang L."/>
            <person name="Liu J."/>
            <person name="Wen B."/>
            <person name="Zhang N."/>
            <person name="Huang Z."/>
            <person name="Zhu Q."/>
            <person name="Feng Y."/>
            <person name="Mount A."/>
            <person name="Hedgecock D."/>
            <person name="Xu Z."/>
            <person name="Liu Y."/>
            <person name="Domazet-Loso T."/>
            <person name="Du Y."/>
            <person name="Sun X."/>
            <person name="Zhang S."/>
            <person name="Liu B."/>
            <person name="Cheng P."/>
            <person name="Jiang X."/>
            <person name="Li J."/>
            <person name="Fan D."/>
            <person name="Wang W."/>
            <person name="Fu W."/>
            <person name="Wang T."/>
            <person name="Wang B."/>
            <person name="Zhang J."/>
            <person name="Peng Z."/>
            <person name="Li Y."/>
            <person name="Li N."/>
            <person name="Wang J."/>
            <person name="Chen M."/>
            <person name="He Y."/>
            <person name="Tan F."/>
            <person name="Song X."/>
            <person name="Zheng Q."/>
            <person name="Huang R."/>
            <person name="Yang H."/>
            <person name="Du X."/>
            <person name="Chen L."/>
            <person name="Yang M."/>
            <person name="Gaffney P.M."/>
            <person name="Wang S."/>
            <person name="Luo L."/>
            <person name="She Z."/>
            <person name="Ming Y."/>
            <person name="Huang W."/>
            <person name="Zhang S."/>
            <person name="Huang B."/>
            <person name="Zhang Y."/>
            <person name="Qu T."/>
            <person name="Ni P."/>
            <person name="Miao G."/>
            <person name="Wang J."/>
            <person name="Wang Q."/>
            <person name="Steinberg C.E."/>
            <person name="Wang H."/>
            <person name="Li N."/>
            <person name="Qian L."/>
            <person name="Zhang G."/>
            <person name="Li Y."/>
            <person name="Yang H."/>
            <person name="Liu X."/>
            <person name="Wang J."/>
            <person name="Yin Y."/>
            <person name="Wang J."/>
        </authorList>
    </citation>
    <scope>NUCLEOTIDE SEQUENCE [LARGE SCALE GENOMIC DNA]</scope>
    <source>
        <strain evidence="1">05x7-T-G4-1.051#20</strain>
    </source>
</reference>